<dbReference type="EMBL" id="GBRH01181586">
    <property type="protein sequence ID" value="JAE16310.1"/>
    <property type="molecule type" value="Transcribed_RNA"/>
</dbReference>
<proteinExistence type="predicted"/>
<protein>
    <submittedName>
        <fullName evidence="2">Uncharacterized protein</fullName>
    </submittedName>
</protein>
<feature type="region of interest" description="Disordered" evidence="1">
    <location>
        <begin position="1"/>
        <end position="32"/>
    </location>
</feature>
<dbReference type="AlphaFoldDB" id="A0A0A9FTW9"/>
<evidence type="ECO:0000313" key="2">
    <source>
        <dbReference type="EMBL" id="JAE16310.1"/>
    </source>
</evidence>
<evidence type="ECO:0000256" key="1">
    <source>
        <dbReference type="SAM" id="MobiDB-lite"/>
    </source>
</evidence>
<name>A0A0A9FTW9_ARUDO</name>
<reference evidence="2" key="1">
    <citation type="submission" date="2014-09" db="EMBL/GenBank/DDBJ databases">
        <authorList>
            <person name="Magalhaes I.L.F."/>
            <person name="Oliveira U."/>
            <person name="Santos F.R."/>
            <person name="Vidigal T.H.D.A."/>
            <person name="Brescovit A.D."/>
            <person name="Santos A.J."/>
        </authorList>
    </citation>
    <scope>NUCLEOTIDE SEQUENCE</scope>
    <source>
        <tissue evidence="2">Shoot tissue taken approximately 20 cm above the soil surface</tissue>
    </source>
</reference>
<sequence length="32" mass="3107">MLGPVRRHESGDGGESIQGLTRGGSGVGVGAI</sequence>
<feature type="compositionally biased region" description="Basic and acidic residues" evidence="1">
    <location>
        <begin position="1"/>
        <end position="11"/>
    </location>
</feature>
<accession>A0A0A9FTW9</accession>
<reference evidence="2" key="2">
    <citation type="journal article" date="2015" name="Data Brief">
        <title>Shoot transcriptome of the giant reed, Arundo donax.</title>
        <authorList>
            <person name="Barrero R.A."/>
            <person name="Guerrero F.D."/>
            <person name="Moolhuijzen P."/>
            <person name="Goolsby J.A."/>
            <person name="Tidwell J."/>
            <person name="Bellgard S.E."/>
            <person name="Bellgard M.I."/>
        </authorList>
    </citation>
    <scope>NUCLEOTIDE SEQUENCE</scope>
    <source>
        <tissue evidence="2">Shoot tissue taken approximately 20 cm above the soil surface</tissue>
    </source>
</reference>
<organism evidence="2">
    <name type="scientific">Arundo donax</name>
    <name type="common">Giant reed</name>
    <name type="synonym">Donax arundinaceus</name>
    <dbReference type="NCBI Taxonomy" id="35708"/>
    <lineage>
        <taxon>Eukaryota</taxon>
        <taxon>Viridiplantae</taxon>
        <taxon>Streptophyta</taxon>
        <taxon>Embryophyta</taxon>
        <taxon>Tracheophyta</taxon>
        <taxon>Spermatophyta</taxon>
        <taxon>Magnoliopsida</taxon>
        <taxon>Liliopsida</taxon>
        <taxon>Poales</taxon>
        <taxon>Poaceae</taxon>
        <taxon>PACMAD clade</taxon>
        <taxon>Arundinoideae</taxon>
        <taxon>Arundineae</taxon>
        <taxon>Arundo</taxon>
    </lineage>
</organism>
<feature type="compositionally biased region" description="Gly residues" evidence="1">
    <location>
        <begin position="13"/>
        <end position="32"/>
    </location>
</feature>